<keyword evidence="1" id="KW-0732">Signal</keyword>
<dbReference type="Proteomes" id="UP000184364">
    <property type="component" value="Unassembled WGS sequence"/>
</dbReference>
<dbReference type="NCBIfam" id="TIGR04183">
    <property type="entry name" value="Por_Secre_tail"/>
    <property type="match status" value="1"/>
</dbReference>
<dbReference type="STRING" id="1302687.SAMN05444267_104327"/>
<evidence type="ECO:0000256" key="1">
    <source>
        <dbReference type="ARBA" id="ARBA00022729"/>
    </source>
</evidence>
<dbReference type="Pfam" id="PF18962">
    <property type="entry name" value="Por_Secre_tail"/>
    <property type="match status" value="1"/>
</dbReference>
<keyword evidence="5" id="KW-1185">Reference proteome</keyword>
<dbReference type="GO" id="GO:0004553">
    <property type="term" value="F:hydrolase activity, hydrolyzing O-glycosyl compounds"/>
    <property type="evidence" value="ECO:0007669"/>
    <property type="project" value="UniProtKB-ARBA"/>
</dbReference>
<dbReference type="InterPro" id="IPR006558">
    <property type="entry name" value="LamG-like"/>
</dbReference>
<feature type="domain" description="LamG-like jellyroll fold" evidence="3">
    <location>
        <begin position="59"/>
        <end position="183"/>
    </location>
</feature>
<dbReference type="PANTHER" id="PTHR47635">
    <property type="entry name" value="CUB DOMAIN-CONTAINING PROTEIN"/>
    <property type="match status" value="1"/>
</dbReference>
<reference evidence="5" key="1">
    <citation type="submission" date="2016-11" db="EMBL/GenBank/DDBJ databases">
        <authorList>
            <person name="Varghese N."/>
            <person name="Submissions S."/>
        </authorList>
    </citation>
    <scope>NUCLEOTIDE SEQUENCE [LARGE SCALE GENOMIC DNA]</scope>
    <source>
        <strain evidence="5">DSM 26899</strain>
    </source>
</reference>
<dbReference type="OrthoDB" id="1391570at2"/>
<dbReference type="SMART" id="SM00560">
    <property type="entry name" value="LamGL"/>
    <property type="match status" value="1"/>
</dbReference>
<dbReference type="PANTHER" id="PTHR47635:SF2">
    <property type="entry name" value="LAMG-LIKE JELLYROLL FOLD DOMAIN-CONTAINING PROTEIN"/>
    <property type="match status" value="1"/>
</dbReference>
<dbReference type="InterPro" id="IPR026444">
    <property type="entry name" value="Secre_tail"/>
</dbReference>
<dbReference type="AlphaFoldDB" id="A0A1M7I0Z7"/>
<organism evidence="4 5">
    <name type="scientific">Chryseobacterium polytrichastri</name>
    <dbReference type="NCBI Taxonomy" id="1302687"/>
    <lineage>
        <taxon>Bacteria</taxon>
        <taxon>Pseudomonadati</taxon>
        <taxon>Bacteroidota</taxon>
        <taxon>Flavobacteriia</taxon>
        <taxon>Flavobacteriales</taxon>
        <taxon>Weeksellaceae</taxon>
        <taxon>Chryseobacterium group</taxon>
        <taxon>Chryseobacterium</taxon>
    </lineage>
</organism>
<dbReference type="GO" id="GO:0005975">
    <property type="term" value="P:carbohydrate metabolic process"/>
    <property type="evidence" value="ECO:0007669"/>
    <property type="project" value="UniProtKB-ARBA"/>
</dbReference>
<dbReference type="Gene3D" id="2.60.120.200">
    <property type="match status" value="1"/>
</dbReference>
<dbReference type="SUPFAM" id="SSF49899">
    <property type="entry name" value="Concanavalin A-like lectins/glucanases"/>
    <property type="match status" value="1"/>
</dbReference>
<keyword evidence="2" id="KW-1015">Disulfide bond</keyword>
<evidence type="ECO:0000256" key="2">
    <source>
        <dbReference type="ARBA" id="ARBA00023157"/>
    </source>
</evidence>
<proteinExistence type="predicted"/>
<evidence type="ECO:0000259" key="3">
    <source>
        <dbReference type="SMART" id="SM00560"/>
    </source>
</evidence>
<evidence type="ECO:0000313" key="5">
    <source>
        <dbReference type="Proteomes" id="UP000184364"/>
    </source>
</evidence>
<dbReference type="EMBL" id="FRAV01000043">
    <property type="protein sequence ID" value="SHM34243.1"/>
    <property type="molecule type" value="Genomic_DNA"/>
</dbReference>
<protein>
    <submittedName>
        <fullName evidence="4">Por secretion system C-terminal sorting domain-containing protein</fullName>
    </submittedName>
</protein>
<name>A0A1M7I0Z7_9FLAO</name>
<dbReference type="RefSeq" id="WP_073296867.1">
    <property type="nucleotide sequence ID" value="NZ_FRAV01000043.1"/>
</dbReference>
<evidence type="ECO:0000313" key="4">
    <source>
        <dbReference type="EMBL" id="SHM34243.1"/>
    </source>
</evidence>
<gene>
    <name evidence="4" type="ORF">SAMN05444267_104327</name>
</gene>
<dbReference type="InterPro" id="IPR013320">
    <property type="entry name" value="ConA-like_dom_sf"/>
</dbReference>
<accession>A0A1M7I0Z7</accession>
<dbReference type="Pfam" id="PF13385">
    <property type="entry name" value="Laminin_G_3"/>
    <property type="match status" value="1"/>
</dbReference>
<sequence length="346" mass="37810">MKSKILFTPFKLNFQKIWVACFLLIFQVGFSQQGSALDFDGVNDYVSCGNILPLSYMKEAWIYVKSLNSQNNIISGGDSDGLHAFWIPNSSGKLSAGHNGDWYAVEDSVPFSINTWHHVAVTYDAATTTLKLYKDGQLRSTNTDVDPVDGGNMVRLGAFNDGANSFTGTVDEVRIWNRALSPGEITNHMNCELSGPQTGLIAYYKFNQGIANGNNASVTTLLDSSGNNYHGTLNGFALNGNSSNWLGNSVINTGTICSGYLNVSNVSSIEKTNFKFFPNPATNKLFLISKQPILNVEVINFLGQTVIKQKTNSVEAEINLSSLTPASYLIRVKTEQGLETIKVIKK</sequence>